<dbReference type="AlphaFoldDB" id="X1HJ94"/>
<feature type="non-terminal residue" evidence="1">
    <location>
        <position position="1"/>
    </location>
</feature>
<dbReference type="EMBL" id="BARU01019536">
    <property type="protein sequence ID" value="GAH53894.1"/>
    <property type="molecule type" value="Genomic_DNA"/>
</dbReference>
<accession>X1HJ94</accession>
<evidence type="ECO:0000313" key="1">
    <source>
        <dbReference type="EMBL" id="GAH53894.1"/>
    </source>
</evidence>
<name>X1HJ94_9ZZZZ</name>
<reference evidence="1" key="1">
    <citation type="journal article" date="2014" name="Front. Microbiol.">
        <title>High frequency of phylogenetically diverse reductive dehalogenase-homologous genes in deep subseafloor sedimentary metagenomes.</title>
        <authorList>
            <person name="Kawai M."/>
            <person name="Futagami T."/>
            <person name="Toyoda A."/>
            <person name="Takaki Y."/>
            <person name="Nishi S."/>
            <person name="Hori S."/>
            <person name="Arai W."/>
            <person name="Tsubouchi T."/>
            <person name="Morono Y."/>
            <person name="Uchiyama I."/>
            <person name="Ito T."/>
            <person name="Fujiyama A."/>
            <person name="Inagaki F."/>
            <person name="Takami H."/>
        </authorList>
    </citation>
    <scope>NUCLEOTIDE SEQUENCE</scope>
    <source>
        <strain evidence="1">Expedition CK06-06</strain>
    </source>
</reference>
<protein>
    <submittedName>
        <fullName evidence="1">Uncharacterized protein</fullName>
    </submittedName>
</protein>
<proteinExistence type="predicted"/>
<sequence length="36" mass="4330">GQLVEFDYKKDETENIAQFLTNLKQVFKKQTVSYIY</sequence>
<gene>
    <name evidence="1" type="ORF">S03H2_32170</name>
</gene>
<comment type="caution">
    <text evidence="1">The sequence shown here is derived from an EMBL/GenBank/DDBJ whole genome shotgun (WGS) entry which is preliminary data.</text>
</comment>
<organism evidence="1">
    <name type="scientific">marine sediment metagenome</name>
    <dbReference type="NCBI Taxonomy" id="412755"/>
    <lineage>
        <taxon>unclassified sequences</taxon>
        <taxon>metagenomes</taxon>
        <taxon>ecological metagenomes</taxon>
    </lineage>
</organism>